<proteinExistence type="predicted"/>
<dbReference type="PANTHER" id="PTHR34406">
    <property type="entry name" value="PROTEIN YCEI"/>
    <property type="match status" value="1"/>
</dbReference>
<evidence type="ECO:0000259" key="2">
    <source>
        <dbReference type="SMART" id="SM00867"/>
    </source>
</evidence>
<organism evidence="3 4">
    <name type="scientific">Fluviicola chungangensis</name>
    <dbReference type="NCBI Taxonomy" id="2597671"/>
    <lineage>
        <taxon>Bacteria</taxon>
        <taxon>Pseudomonadati</taxon>
        <taxon>Bacteroidota</taxon>
        <taxon>Flavobacteriia</taxon>
        <taxon>Flavobacteriales</taxon>
        <taxon>Crocinitomicaceae</taxon>
        <taxon>Fluviicola</taxon>
    </lineage>
</organism>
<evidence type="ECO:0000313" key="4">
    <source>
        <dbReference type="Proteomes" id="UP000316008"/>
    </source>
</evidence>
<keyword evidence="1" id="KW-0732">Signal</keyword>
<dbReference type="SMART" id="SM00867">
    <property type="entry name" value="YceI"/>
    <property type="match status" value="1"/>
</dbReference>
<dbReference type="InterPro" id="IPR007372">
    <property type="entry name" value="Lipid/polyisoprenoid-bd_YceI"/>
</dbReference>
<dbReference type="AlphaFoldDB" id="A0A556MYX3"/>
<reference evidence="3 4" key="1">
    <citation type="submission" date="2019-07" db="EMBL/GenBank/DDBJ databases">
        <authorList>
            <person name="Huq M.A."/>
        </authorList>
    </citation>
    <scope>NUCLEOTIDE SEQUENCE [LARGE SCALE GENOMIC DNA]</scope>
    <source>
        <strain evidence="3 4">MAH-3</strain>
    </source>
</reference>
<dbReference type="Pfam" id="PF04264">
    <property type="entry name" value="YceI"/>
    <property type="match status" value="1"/>
</dbReference>
<accession>A0A556MYX3</accession>
<dbReference type="InterPro" id="IPR036761">
    <property type="entry name" value="TTHA0802/YceI-like_sf"/>
</dbReference>
<dbReference type="SUPFAM" id="SSF101874">
    <property type="entry name" value="YceI-like"/>
    <property type="match status" value="1"/>
</dbReference>
<sequence length="179" mass="19715">MKKLIYPALAVCLFASSAFVTLTASKDYTFKEGFTIAFKSRDPSGEFKKAKGTIKFDENDLANAKFDISIEVNSINTGNSMQNKKAQTSEWFEADKYPTIKFVSSKVEKSGENYSITGKLTMKGVTKEKKIPATVSKSGNDLTFSGKFTVNRIDYGVGHKSDAVPDLMNISYSIPVSEK</sequence>
<name>A0A556MYX3_9FLAO</name>
<dbReference type="RefSeq" id="WP_144333119.1">
    <property type="nucleotide sequence ID" value="NZ_VLPL01000004.1"/>
</dbReference>
<evidence type="ECO:0000313" key="3">
    <source>
        <dbReference type="EMBL" id="TSJ44998.1"/>
    </source>
</evidence>
<dbReference type="EMBL" id="VLPL01000004">
    <property type="protein sequence ID" value="TSJ44998.1"/>
    <property type="molecule type" value="Genomic_DNA"/>
</dbReference>
<gene>
    <name evidence="3" type="ORF">FO442_10405</name>
</gene>
<dbReference type="Proteomes" id="UP000316008">
    <property type="component" value="Unassembled WGS sequence"/>
</dbReference>
<keyword evidence="4" id="KW-1185">Reference proteome</keyword>
<dbReference type="Gene3D" id="2.40.128.110">
    <property type="entry name" value="Lipid/polyisoprenoid-binding, YceI-like"/>
    <property type="match status" value="1"/>
</dbReference>
<feature type="signal peptide" evidence="1">
    <location>
        <begin position="1"/>
        <end position="20"/>
    </location>
</feature>
<protein>
    <submittedName>
        <fullName evidence="3">YceI family protein</fullName>
    </submittedName>
</protein>
<dbReference type="PANTHER" id="PTHR34406:SF1">
    <property type="entry name" value="PROTEIN YCEI"/>
    <property type="match status" value="1"/>
</dbReference>
<evidence type="ECO:0000256" key="1">
    <source>
        <dbReference type="SAM" id="SignalP"/>
    </source>
</evidence>
<dbReference type="OrthoDB" id="9811006at2"/>
<feature type="domain" description="Lipid/polyisoprenoid-binding YceI-like" evidence="2">
    <location>
        <begin position="27"/>
        <end position="177"/>
    </location>
</feature>
<comment type="caution">
    <text evidence="3">The sequence shown here is derived from an EMBL/GenBank/DDBJ whole genome shotgun (WGS) entry which is preliminary data.</text>
</comment>
<feature type="chain" id="PRO_5022195513" evidence="1">
    <location>
        <begin position="21"/>
        <end position="179"/>
    </location>
</feature>